<organism evidence="1 2">
    <name type="scientific">Candidatus Wolfebacteria bacterium RIFOXYB1_FULL_54_12</name>
    <dbReference type="NCBI Taxonomy" id="1802559"/>
    <lineage>
        <taxon>Bacteria</taxon>
        <taxon>Candidatus Wolfeibacteriota</taxon>
    </lineage>
</organism>
<protein>
    <recommendedName>
        <fullName evidence="3">Serine aminopeptidase S33 domain-containing protein</fullName>
    </recommendedName>
</protein>
<dbReference type="Proteomes" id="UP000176422">
    <property type="component" value="Unassembled WGS sequence"/>
</dbReference>
<evidence type="ECO:0000313" key="2">
    <source>
        <dbReference type="Proteomes" id="UP000176422"/>
    </source>
</evidence>
<proteinExistence type="predicted"/>
<name>A0A1F8DW28_9BACT</name>
<evidence type="ECO:0008006" key="3">
    <source>
        <dbReference type="Google" id="ProtNLM"/>
    </source>
</evidence>
<dbReference type="InterPro" id="IPR029058">
    <property type="entry name" value="AB_hydrolase_fold"/>
</dbReference>
<dbReference type="STRING" id="1802559.A2372_01340"/>
<dbReference type="AlphaFoldDB" id="A0A1F8DW28"/>
<sequence>MEIKIESKKIPDRFLYGKFFTKKSNSILTIFLSGLSGGRDLPLFVNATEIFMKSGFDVLRLNFCNEDIQQRNALDIKDLDLSFYSIELRNVIEKLPKKYPHVVFVGHSFGAIISILFLLNNKKYLKNAELVLWDQSRLPWSKKAMNKVFAIDGEKTFKNQGDKIAINEKFYKELGDVDSVGMFRSLHKNACIITAEGGTDTDAKKYYRATPDKAKSKWHILKKTNHLFSGKKAQKELFEKTLKFIKA</sequence>
<accession>A0A1F8DW28</accession>
<gene>
    <name evidence="1" type="ORF">A2372_01340</name>
</gene>
<dbReference type="SUPFAM" id="SSF53474">
    <property type="entry name" value="alpha/beta-Hydrolases"/>
    <property type="match status" value="1"/>
</dbReference>
<comment type="caution">
    <text evidence="1">The sequence shown here is derived from an EMBL/GenBank/DDBJ whole genome shotgun (WGS) entry which is preliminary data.</text>
</comment>
<evidence type="ECO:0000313" key="1">
    <source>
        <dbReference type="EMBL" id="OGM92811.1"/>
    </source>
</evidence>
<dbReference type="Gene3D" id="3.40.50.1820">
    <property type="entry name" value="alpha/beta hydrolase"/>
    <property type="match status" value="1"/>
</dbReference>
<reference evidence="1 2" key="1">
    <citation type="journal article" date="2016" name="Nat. Commun.">
        <title>Thousands of microbial genomes shed light on interconnected biogeochemical processes in an aquifer system.</title>
        <authorList>
            <person name="Anantharaman K."/>
            <person name="Brown C.T."/>
            <person name="Hug L.A."/>
            <person name="Sharon I."/>
            <person name="Castelle C.J."/>
            <person name="Probst A.J."/>
            <person name="Thomas B.C."/>
            <person name="Singh A."/>
            <person name="Wilkins M.J."/>
            <person name="Karaoz U."/>
            <person name="Brodie E.L."/>
            <person name="Williams K.H."/>
            <person name="Hubbard S.S."/>
            <person name="Banfield J.F."/>
        </authorList>
    </citation>
    <scope>NUCLEOTIDE SEQUENCE [LARGE SCALE GENOMIC DNA]</scope>
</reference>
<dbReference type="EMBL" id="MGIT01000003">
    <property type="protein sequence ID" value="OGM92811.1"/>
    <property type="molecule type" value="Genomic_DNA"/>
</dbReference>